<dbReference type="STRING" id="469383.Cwoe_3401"/>
<protein>
    <recommendedName>
        <fullName evidence="4">GH26 domain-containing protein</fullName>
    </recommendedName>
</protein>
<sequence length="421" mass="45856" precursor="true">MSSRHLLLATAAVVLLALASAPLTQAASATLPPPPAGWPATLQLGLADGAGGAAATRAKFRTGLRYQYLAGGVNTGRSWSTWNPGGAFVSNYVRESLKARTTPVFSYYMLRHSAPGARDRDEARADLRNLREPATMKAWYEDLALAFARAGRFKPAKVVFQIEPDLWAYIQQASRDDDAATVPAAVASTGLPALAGLPDTAAGFAQAIVRLRDRNAPNVQLAYHLSDWGTRTDLHLNRPNGRQVDALAARAAAFERSLGARFQLLFTDWADADAGFEQKIRGDGGASWWAPEDFRRATRFLAGVVRGTGLRAVVWQLPLGNTVMRAMDDTWGHFRDNRVQTLLDDSRQRVLRQLARAGVIGLLFGGGAEGTTCACDWRRDGVTNPPQVFGRTRDSLTADDDGGFFRQLARRYARDPLPLPR</sequence>
<keyword evidence="1" id="KW-0732">Signal</keyword>
<dbReference type="KEGG" id="cwo:Cwoe_3401"/>
<gene>
    <name evidence="2" type="ordered locus">Cwoe_3401</name>
</gene>
<reference evidence="3" key="2">
    <citation type="submission" date="2010-01" db="EMBL/GenBank/DDBJ databases">
        <title>The complete genome of Conexibacter woesei DSM 14684.</title>
        <authorList>
            <consortium name="US DOE Joint Genome Institute (JGI-PGF)"/>
            <person name="Lucas S."/>
            <person name="Copeland A."/>
            <person name="Lapidus A."/>
            <person name="Glavina del Rio T."/>
            <person name="Dalin E."/>
            <person name="Tice H."/>
            <person name="Bruce D."/>
            <person name="Goodwin L."/>
            <person name="Pitluck S."/>
            <person name="Kyrpides N."/>
            <person name="Mavromatis K."/>
            <person name="Ivanova N."/>
            <person name="Mikhailova N."/>
            <person name="Chertkov O."/>
            <person name="Brettin T."/>
            <person name="Detter J.C."/>
            <person name="Han C."/>
            <person name="Larimer F."/>
            <person name="Land M."/>
            <person name="Hauser L."/>
            <person name="Markowitz V."/>
            <person name="Cheng J.-F."/>
            <person name="Hugenholtz P."/>
            <person name="Woyke T."/>
            <person name="Wu D."/>
            <person name="Pukall R."/>
            <person name="Steenblock K."/>
            <person name="Schneider S."/>
            <person name="Klenk H.-P."/>
            <person name="Eisen J.A."/>
        </authorList>
    </citation>
    <scope>NUCLEOTIDE SEQUENCE [LARGE SCALE GENOMIC DNA]</scope>
    <source>
        <strain evidence="3">DSM 14684 / CIP 108061 / JCM 11494 / NBRC 100937 / ID131577</strain>
    </source>
</reference>
<dbReference type="HOGENOM" id="CLU_651679_0_0_11"/>
<evidence type="ECO:0000313" key="2">
    <source>
        <dbReference type="EMBL" id="ADB51819.1"/>
    </source>
</evidence>
<reference evidence="2 3" key="1">
    <citation type="journal article" date="2010" name="Stand. Genomic Sci.">
        <title>Complete genome sequence of Conexibacter woesei type strain (ID131577).</title>
        <authorList>
            <person name="Pukall R."/>
            <person name="Lapidus A."/>
            <person name="Glavina Del Rio T."/>
            <person name="Copeland A."/>
            <person name="Tice H."/>
            <person name="Cheng J.-F."/>
            <person name="Lucas S."/>
            <person name="Chen F."/>
            <person name="Nolan M."/>
            <person name="Bruce D."/>
            <person name="Goodwin L."/>
            <person name="Pitluck S."/>
            <person name="Mavromatis K."/>
            <person name="Ivanova N."/>
            <person name="Ovchinnikova G."/>
            <person name="Pati A."/>
            <person name="Chen A."/>
            <person name="Palaniappan K."/>
            <person name="Land M."/>
            <person name="Hauser L."/>
            <person name="Chang Y.-J."/>
            <person name="Jeffries C.D."/>
            <person name="Chain P."/>
            <person name="Meincke L."/>
            <person name="Sims D."/>
            <person name="Brettin T."/>
            <person name="Detter J.C."/>
            <person name="Rohde M."/>
            <person name="Goeker M."/>
            <person name="Bristow J."/>
            <person name="Eisen J.A."/>
            <person name="Markowitz V."/>
            <person name="Kyrpides N.C."/>
            <person name="Klenk H.-P."/>
            <person name="Hugenholtz P."/>
        </authorList>
    </citation>
    <scope>NUCLEOTIDE SEQUENCE [LARGE SCALE GENOMIC DNA]</scope>
    <source>
        <strain evidence="3">DSM 14684 / CIP 108061 / JCM 11494 / NBRC 100937 / ID131577</strain>
    </source>
</reference>
<evidence type="ECO:0000313" key="3">
    <source>
        <dbReference type="Proteomes" id="UP000008229"/>
    </source>
</evidence>
<evidence type="ECO:0008006" key="4">
    <source>
        <dbReference type="Google" id="ProtNLM"/>
    </source>
</evidence>
<organism evidence="2 3">
    <name type="scientific">Conexibacter woesei (strain DSM 14684 / CCUG 47730 / CIP 108061 / JCM 11494 / NBRC 100937 / ID131577)</name>
    <dbReference type="NCBI Taxonomy" id="469383"/>
    <lineage>
        <taxon>Bacteria</taxon>
        <taxon>Bacillati</taxon>
        <taxon>Actinomycetota</taxon>
        <taxon>Thermoleophilia</taxon>
        <taxon>Solirubrobacterales</taxon>
        <taxon>Conexibacteraceae</taxon>
        <taxon>Conexibacter</taxon>
    </lineage>
</organism>
<feature type="chain" id="PRO_5003043356" description="GH26 domain-containing protein" evidence="1">
    <location>
        <begin position="27"/>
        <end position="421"/>
    </location>
</feature>
<evidence type="ECO:0000256" key="1">
    <source>
        <dbReference type="SAM" id="SignalP"/>
    </source>
</evidence>
<keyword evidence="3" id="KW-1185">Reference proteome</keyword>
<dbReference type="OrthoDB" id="3845597at2"/>
<dbReference type="eggNOG" id="ENOG502ZIH5">
    <property type="taxonomic scope" value="Bacteria"/>
</dbReference>
<feature type="signal peptide" evidence="1">
    <location>
        <begin position="1"/>
        <end position="26"/>
    </location>
</feature>
<dbReference type="RefSeq" id="WP_012934870.1">
    <property type="nucleotide sequence ID" value="NC_013739.1"/>
</dbReference>
<dbReference type="AlphaFoldDB" id="D3EZ54"/>
<dbReference type="Proteomes" id="UP000008229">
    <property type="component" value="Chromosome"/>
</dbReference>
<accession>D3EZ54</accession>
<proteinExistence type="predicted"/>
<dbReference type="EMBL" id="CP001854">
    <property type="protein sequence ID" value="ADB51819.1"/>
    <property type="molecule type" value="Genomic_DNA"/>
</dbReference>
<name>D3EZ54_CONWI</name>